<evidence type="ECO:0000313" key="10">
    <source>
        <dbReference type="EMBL" id="MCU6799864.1"/>
    </source>
</evidence>
<feature type="domain" description="ABC transporter substrate-binding protein PnrA-like" evidence="9">
    <location>
        <begin position="65"/>
        <end position="357"/>
    </location>
</feature>
<evidence type="ECO:0000256" key="5">
    <source>
        <dbReference type="ARBA" id="ARBA00023136"/>
    </source>
</evidence>
<dbReference type="EMBL" id="JAOQJF010000012">
    <property type="protein sequence ID" value="MCU6799864.1"/>
    <property type="molecule type" value="Genomic_DNA"/>
</dbReference>
<dbReference type="Pfam" id="PF02608">
    <property type="entry name" value="Bmp"/>
    <property type="match status" value="1"/>
</dbReference>
<evidence type="ECO:0000256" key="8">
    <source>
        <dbReference type="SAM" id="SignalP"/>
    </source>
</evidence>
<comment type="similarity">
    <text evidence="2">Belongs to the BMP lipoprotein family.</text>
</comment>
<dbReference type="PROSITE" id="PS51257">
    <property type="entry name" value="PROKAR_LIPOPROTEIN"/>
    <property type="match status" value="1"/>
</dbReference>
<feature type="chain" id="PRO_5045721073" evidence="8">
    <location>
        <begin position="24"/>
        <end position="399"/>
    </location>
</feature>
<name>A0ABT2UZ06_9FIRM</name>
<accession>A0ABT2UZ06</accession>
<comment type="caution">
    <text evidence="10">The sequence shown here is derived from an EMBL/GenBank/DDBJ whole genome shotgun (WGS) entry which is preliminary data.</text>
</comment>
<evidence type="ECO:0000313" key="11">
    <source>
        <dbReference type="Proteomes" id="UP001652395"/>
    </source>
</evidence>
<sequence length="399" mass="41894">MKKKFLCGAAFMAMTASMLFGCAGDSAEETTAAGKETSAEAGAEKETEAKEDAEKKETEAASGEKVKVTLLVTGSFGDKAFNDSAQAGMKKIESEMGDQVEVEMIEMGSDKTKFEGSMLDAAESDADIIITGLWDMKEITEQVAQEFPEKKFIIFDTDVDYTLGDLSNVYSMSYKQNEGAFLAGVLAASVTSSDMEFANEDAVIGFVGAKDTAAVINDSAVGYIEGAQFVNPDIKVLVSYVGSYVDSATAKELALTQYSSGADCVFVAAGPASVGVIEAGAESQKYVIGVDSDQALAYEGKDEANYIISSAIKGVGDSLFSSIERAQGGELPYGEHETLGLAEGAVGLADNEIYNTVVPEDVRTAVDGAKEKLLAGEVTVDTAYGMDEETLKGIINGAQ</sequence>
<evidence type="ECO:0000256" key="3">
    <source>
        <dbReference type="ARBA" id="ARBA00022475"/>
    </source>
</evidence>
<feature type="compositionally biased region" description="Low complexity" evidence="7">
    <location>
        <begin position="29"/>
        <end position="41"/>
    </location>
</feature>
<keyword evidence="11" id="KW-1185">Reference proteome</keyword>
<evidence type="ECO:0000256" key="6">
    <source>
        <dbReference type="ARBA" id="ARBA00023288"/>
    </source>
</evidence>
<gene>
    <name evidence="10" type="ORF">OCV69_07935</name>
</gene>
<dbReference type="PANTHER" id="PTHR34296">
    <property type="entry name" value="TRANSCRIPTIONAL ACTIVATOR PROTEIN MED"/>
    <property type="match status" value="1"/>
</dbReference>
<feature type="signal peptide" evidence="8">
    <location>
        <begin position="1"/>
        <end position="23"/>
    </location>
</feature>
<organism evidence="10 11">
    <name type="scientific">Alitiscatomonas aceti</name>
    <dbReference type="NCBI Taxonomy" id="2981724"/>
    <lineage>
        <taxon>Bacteria</taxon>
        <taxon>Bacillati</taxon>
        <taxon>Bacillota</taxon>
        <taxon>Clostridia</taxon>
        <taxon>Lachnospirales</taxon>
        <taxon>Lachnospiraceae</taxon>
        <taxon>Alitiscatomonas</taxon>
    </lineage>
</organism>
<evidence type="ECO:0000256" key="4">
    <source>
        <dbReference type="ARBA" id="ARBA00022729"/>
    </source>
</evidence>
<dbReference type="SUPFAM" id="SSF53822">
    <property type="entry name" value="Periplasmic binding protein-like I"/>
    <property type="match status" value="1"/>
</dbReference>
<dbReference type="InterPro" id="IPR003760">
    <property type="entry name" value="PnrA-like"/>
</dbReference>
<feature type="compositionally biased region" description="Basic and acidic residues" evidence="7">
    <location>
        <begin position="42"/>
        <end position="61"/>
    </location>
</feature>
<dbReference type="RefSeq" id="WP_158358601.1">
    <property type="nucleotide sequence ID" value="NZ_JAOQJF010000012.1"/>
</dbReference>
<dbReference type="InterPro" id="IPR028082">
    <property type="entry name" value="Peripla_BP_I"/>
</dbReference>
<keyword evidence="5" id="KW-0472">Membrane</keyword>
<dbReference type="PANTHER" id="PTHR34296:SF2">
    <property type="entry name" value="ABC TRANSPORTER GUANOSINE-BINDING PROTEIN NUPN"/>
    <property type="match status" value="1"/>
</dbReference>
<comment type="subcellular location">
    <subcellularLocation>
        <location evidence="1">Cell membrane</location>
        <topology evidence="1">Lipid-anchor</topology>
    </subcellularLocation>
</comment>
<evidence type="ECO:0000259" key="9">
    <source>
        <dbReference type="Pfam" id="PF02608"/>
    </source>
</evidence>
<dbReference type="InterPro" id="IPR050957">
    <property type="entry name" value="BMP_lipoprotein"/>
</dbReference>
<feature type="region of interest" description="Disordered" evidence="7">
    <location>
        <begin position="27"/>
        <end position="61"/>
    </location>
</feature>
<evidence type="ECO:0000256" key="7">
    <source>
        <dbReference type="SAM" id="MobiDB-lite"/>
    </source>
</evidence>
<keyword evidence="3" id="KW-1003">Cell membrane</keyword>
<dbReference type="Proteomes" id="UP001652395">
    <property type="component" value="Unassembled WGS sequence"/>
</dbReference>
<evidence type="ECO:0000256" key="2">
    <source>
        <dbReference type="ARBA" id="ARBA00008610"/>
    </source>
</evidence>
<reference evidence="10 11" key="1">
    <citation type="journal article" date="2021" name="ISME Commun">
        <title>Automated analysis of genomic sequences facilitates high-throughput and comprehensive description of bacteria.</title>
        <authorList>
            <person name="Hitch T.C.A."/>
        </authorList>
    </citation>
    <scope>NUCLEOTIDE SEQUENCE [LARGE SCALE GENOMIC DNA]</scope>
    <source>
        <strain evidence="11">f_CCE</strain>
    </source>
</reference>
<protein>
    <submittedName>
        <fullName evidence="10">BMP family ABC transporter substrate-binding protein</fullName>
    </submittedName>
</protein>
<evidence type="ECO:0000256" key="1">
    <source>
        <dbReference type="ARBA" id="ARBA00004193"/>
    </source>
</evidence>
<keyword evidence="6" id="KW-0449">Lipoprotein</keyword>
<dbReference type="CDD" id="cd19964">
    <property type="entry name" value="PBP1_BMP-like"/>
    <property type="match status" value="1"/>
</dbReference>
<keyword evidence="4 8" id="KW-0732">Signal</keyword>
<dbReference type="Gene3D" id="3.40.50.2300">
    <property type="match status" value="2"/>
</dbReference>
<proteinExistence type="inferred from homology"/>